<dbReference type="PRINTS" id="PR01339">
    <property type="entry name" value="TYPE3OMOPROT"/>
</dbReference>
<proteinExistence type="inferred from homology"/>
<dbReference type="PANTHER" id="PTHR30034">
    <property type="entry name" value="FLAGELLAR MOTOR SWITCH PROTEIN FLIM"/>
    <property type="match status" value="1"/>
</dbReference>
<evidence type="ECO:0000259" key="3">
    <source>
        <dbReference type="Pfam" id="PF01052"/>
    </source>
</evidence>
<dbReference type="EMBL" id="JAOCGG010000022">
    <property type="protein sequence ID" value="MDH1631102.1"/>
    <property type="molecule type" value="Genomic_DNA"/>
</dbReference>
<feature type="domain" description="Flagellar motor switch protein FliN-like C-terminal" evidence="3">
    <location>
        <begin position="232"/>
        <end position="302"/>
    </location>
</feature>
<evidence type="ECO:0000313" key="5">
    <source>
        <dbReference type="Proteomes" id="UP001160882"/>
    </source>
</evidence>
<dbReference type="AlphaFoldDB" id="A0AA42RWZ9"/>
<organism evidence="4 5">
    <name type="scientific">Pseudomonas mosselii</name>
    <dbReference type="NCBI Taxonomy" id="78327"/>
    <lineage>
        <taxon>Bacteria</taxon>
        <taxon>Pseudomonadati</taxon>
        <taxon>Pseudomonadota</taxon>
        <taxon>Gammaproteobacteria</taxon>
        <taxon>Pseudomonadales</taxon>
        <taxon>Pseudomonadaceae</taxon>
        <taxon>Pseudomonas</taxon>
    </lineage>
</organism>
<dbReference type="PANTHER" id="PTHR30034:SF6">
    <property type="entry name" value="YOP PROTEINS TRANSLOCATION PROTEIN Q"/>
    <property type="match status" value="1"/>
</dbReference>
<protein>
    <submittedName>
        <fullName evidence="4">Type III secretion system cytoplasmic ring protein SctQ</fullName>
    </submittedName>
</protein>
<evidence type="ECO:0000313" key="4">
    <source>
        <dbReference type="EMBL" id="MDH1631102.1"/>
    </source>
</evidence>
<accession>A0AA42RWZ9</accession>
<dbReference type="InterPro" id="IPR003283">
    <property type="entry name" value="T3SS_OMP_SpaO"/>
</dbReference>
<name>A0AA42RWZ9_9PSED</name>
<dbReference type="InterPro" id="IPR013385">
    <property type="entry name" value="T3SS_SpaO/YscQ/SpaO"/>
</dbReference>
<dbReference type="RefSeq" id="WP_280082069.1">
    <property type="nucleotide sequence ID" value="NZ_JAOCGG010000022.1"/>
</dbReference>
<comment type="caution">
    <text evidence="4">The sequence shown here is derived from an EMBL/GenBank/DDBJ whole genome shotgun (WGS) entry which is preliminary data.</text>
</comment>
<evidence type="ECO:0000256" key="2">
    <source>
        <dbReference type="ARBA" id="ARBA00023026"/>
    </source>
</evidence>
<evidence type="ECO:0000256" key="1">
    <source>
        <dbReference type="ARBA" id="ARBA00009226"/>
    </source>
</evidence>
<dbReference type="InterPro" id="IPR036429">
    <property type="entry name" value="SpoA-like_sf"/>
</dbReference>
<dbReference type="SUPFAM" id="SSF101801">
    <property type="entry name" value="Surface presentation of antigens (SPOA)"/>
    <property type="match status" value="1"/>
</dbReference>
<dbReference type="Gene3D" id="2.30.330.10">
    <property type="entry name" value="SpoA-like"/>
    <property type="match status" value="1"/>
</dbReference>
<dbReference type="GO" id="GO:0071978">
    <property type="term" value="P:bacterial-type flagellum-dependent swarming motility"/>
    <property type="evidence" value="ECO:0007669"/>
    <property type="project" value="TreeGrafter"/>
</dbReference>
<reference evidence="4" key="1">
    <citation type="submission" date="2022-09" db="EMBL/GenBank/DDBJ databases">
        <title>Intensive care unit water sources are persistently colonized with multi-drug resistant bacteria and are the site of extensive horizontal gene transfer of antibiotic resistance genes.</title>
        <authorList>
            <person name="Diorio-Toth L."/>
        </authorList>
    </citation>
    <scope>NUCLEOTIDE SEQUENCE</scope>
    <source>
        <strain evidence="4">GD03782</strain>
    </source>
</reference>
<keyword evidence="2" id="KW-0843">Virulence</keyword>
<dbReference type="Proteomes" id="UP001160882">
    <property type="component" value="Unassembled WGS sequence"/>
</dbReference>
<dbReference type="GO" id="GO:0050918">
    <property type="term" value="P:positive chemotaxis"/>
    <property type="evidence" value="ECO:0007669"/>
    <property type="project" value="TreeGrafter"/>
</dbReference>
<dbReference type="NCBIfam" id="TIGR02551">
    <property type="entry name" value="SpaO_YscQ"/>
    <property type="match status" value="1"/>
</dbReference>
<dbReference type="InterPro" id="IPR001543">
    <property type="entry name" value="FliN-like_C"/>
</dbReference>
<dbReference type="Pfam" id="PF01052">
    <property type="entry name" value="FliMN_C"/>
    <property type="match status" value="1"/>
</dbReference>
<gene>
    <name evidence="4" type="primary">sctQ</name>
    <name evidence="4" type="ORF">N5I14_12695</name>
</gene>
<sequence>MSASSFPAAHAWELRLQQLLSHRQRHYADGEGQASLSITVPGDDLDLAMLIDWHGVPARLLCRRQCLAQWLTPHLQEADFASLPAALQLAVLQRDTSRIPGLQCLGMEPAGTIDRAPGLQVTLKNAQSLLSCWVQGDSERLLEAMPRRPLRERLNILLNLSLQWRPLELTLHDLCDLGTGDILLLPAGTPVSPRLLGMLDGRLWAELQLDDTHLELVRMHDTPPVTDTALEALEQLPIPVSFEVGRQTLDLHTLSTLQPGALIELHSPLDAQVRILANQRCIGTGLLVQIDGRLGVRVNRLLEQQST</sequence>
<comment type="similarity">
    <text evidence="1">Belongs to the FliN/MopA/SpaO family.</text>
</comment>
<dbReference type="GO" id="GO:0030254">
    <property type="term" value="P:protein secretion by the type III secretion system"/>
    <property type="evidence" value="ECO:0007669"/>
    <property type="project" value="InterPro"/>
</dbReference>